<comment type="caution">
    <text evidence="1">The sequence shown here is derived from an EMBL/GenBank/DDBJ whole genome shotgun (WGS) entry which is preliminary data.</text>
</comment>
<proteinExistence type="predicted"/>
<dbReference type="EMBL" id="DRTV01000244">
    <property type="protein sequence ID" value="HHF58460.1"/>
    <property type="molecule type" value="Genomic_DNA"/>
</dbReference>
<reference evidence="1" key="1">
    <citation type="journal article" date="2020" name="mSystems">
        <title>Genome- and Community-Level Interaction Insights into Carbon Utilization and Element Cycling Functions of Hydrothermarchaeota in Hydrothermal Sediment.</title>
        <authorList>
            <person name="Zhou Z."/>
            <person name="Liu Y."/>
            <person name="Xu W."/>
            <person name="Pan J."/>
            <person name="Luo Z.H."/>
            <person name="Li M."/>
        </authorList>
    </citation>
    <scope>NUCLEOTIDE SEQUENCE [LARGE SCALE GENOMIC DNA]</scope>
    <source>
        <strain evidence="1">HyVt-94</strain>
    </source>
</reference>
<accession>A0A7C5ME12</accession>
<name>A0A7C5ME12_UNCW3</name>
<dbReference type="Proteomes" id="UP000886014">
    <property type="component" value="Unassembled WGS sequence"/>
</dbReference>
<gene>
    <name evidence="1" type="ORF">ENL41_03445</name>
</gene>
<evidence type="ECO:0000313" key="1">
    <source>
        <dbReference type="EMBL" id="HHF58460.1"/>
    </source>
</evidence>
<dbReference type="AlphaFoldDB" id="A0A7C5ME12"/>
<organism evidence="1">
    <name type="scientific">candidate division WOR-3 bacterium</name>
    <dbReference type="NCBI Taxonomy" id="2052148"/>
    <lineage>
        <taxon>Bacteria</taxon>
        <taxon>Bacteria division WOR-3</taxon>
    </lineage>
</organism>
<protein>
    <submittedName>
        <fullName evidence="1">Uncharacterized protein</fullName>
    </submittedName>
</protein>
<sequence length="83" mass="9797">MGKKKQSQETEKNFNERLLEILQEQTESLKKIESCLATLLEIFQARTMSGSVLEEIRSDLSTIKYEISSMKRTLEKLEWKTLW</sequence>